<sequence length="709" mass="79594">MVHSPPLMLEGGKCGNKKKEGGMIRSPPSLSSSIFDSEYFPTNMRQKHENVQDNTRSLLYNNSSLKRSSDKGQQHKSIAFADLIPKHTSFVRTESPRKVGLTPRLHRRRRDDPQCNNCKKNCLPEQSSDQIDSFSSTMLEPTASPRPHESSSSLLSSSIDVFSHHRLGQETEEEQQAKFEDFALTPTCLYDKDDEEDGSADHHHSRRPQSVPVKRYHRSPHWSGRVNINPFSPVPQQYLNPPSTMSPSRPILGHESQGVLLPATDNTSLNSPKQKKTKRARLSPTRATRVGPSLLNPRGAKFVTSKAASGVTSPVKKRKANDNNQAATDDESFQQKSGSSKRVCLPNQRSRYLEDFEEIQFLGSGSFGAVCACLSRLDGCMYAVKSISPDGVAPRSTNSLYGGRNSTTLVPPTPRRDGIPLSARRNKAKSRTSPNNDDELSPQMVLRGSRHWSENTLNRMLREVFALAALCNQSDLRTFHIVRYHQAWLEDDGNLYIQTELCKSTLRDEMNAGERMDVRRQFKILREVLLALQLVHEQGCVHLDIKAENIFVKDDMYKLGDFGTATLRDEINAKTGKAMDVEEGDSRYMPRDLLEGTPEDLTKCDIFSLGITLYETCIGRPLPLCGEEWQDLRNGKLSKPVDINPTFYVIIKQMMHPDPSKRPSASELLARSELSANSDNVFLPPSNIPSSKNARPLPLKRERSLSWTL</sequence>
<feature type="region of interest" description="Disordered" evidence="8">
    <location>
        <begin position="190"/>
        <end position="342"/>
    </location>
</feature>
<evidence type="ECO:0000256" key="2">
    <source>
        <dbReference type="ARBA" id="ARBA00022741"/>
    </source>
</evidence>
<keyword evidence="3 10" id="KW-0418">Kinase</keyword>
<dbReference type="PANTHER" id="PTHR11042:SF185">
    <property type="entry name" value="WEE1-LIKE PROTEIN KINASE"/>
    <property type="match status" value="1"/>
</dbReference>
<dbReference type="Pfam" id="PF00069">
    <property type="entry name" value="Pkinase"/>
    <property type="match status" value="1"/>
</dbReference>
<dbReference type="SUPFAM" id="SSF56112">
    <property type="entry name" value="Protein kinase-like (PK-like)"/>
    <property type="match status" value="1"/>
</dbReference>
<dbReference type="GO" id="GO:0017148">
    <property type="term" value="P:negative regulation of translation"/>
    <property type="evidence" value="ECO:0007669"/>
    <property type="project" value="UniProtKB-KW"/>
</dbReference>
<evidence type="ECO:0000256" key="8">
    <source>
        <dbReference type="SAM" id="MobiDB-lite"/>
    </source>
</evidence>
<dbReference type="PROSITE" id="PS00108">
    <property type="entry name" value="PROTEIN_KINASE_ST"/>
    <property type="match status" value="1"/>
</dbReference>
<reference evidence="10" key="1">
    <citation type="submission" date="2023-06" db="EMBL/GenBank/DDBJ databases">
        <title>Survivors Of The Sea: Transcriptome response of Skeletonema marinoi to long-term dormancy.</title>
        <authorList>
            <person name="Pinder M.I.M."/>
            <person name="Kourtchenko O."/>
            <person name="Robertson E.K."/>
            <person name="Larsson T."/>
            <person name="Maumus F."/>
            <person name="Osuna-Cruz C.M."/>
            <person name="Vancaester E."/>
            <person name="Stenow R."/>
            <person name="Vandepoele K."/>
            <person name="Ploug H."/>
            <person name="Bruchert V."/>
            <person name="Godhe A."/>
            <person name="Topel M."/>
        </authorList>
    </citation>
    <scope>NUCLEOTIDE SEQUENCE</scope>
    <source>
        <strain evidence="10">R05AC</strain>
    </source>
</reference>
<evidence type="ECO:0000256" key="3">
    <source>
        <dbReference type="ARBA" id="ARBA00022777"/>
    </source>
</evidence>
<proteinExistence type="inferred from homology"/>
<dbReference type="AlphaFoldDB" id="A0AAD9D9Y5"/>
<gene>
    <name evidence="10" type="ORF">QTG54_010998</name>
</gene>
<comment type="caution">
    <text evidence="10">The sequence shown here is derived from an EMBL/GenBank/DDBJ whole genome shotgun (WGS) entry which is preliminary data.</text>
</comment>
<feature type="domain" description="Protein kinase" evidence="9">
    <location>
        <begin position="356"/>
        <end position="683"/>
    </location>
</feature>
<evidence type="ECO:0000256" key="4">
    <source>
        <dbReference type="ARBA" id="ARBA00022840"/>
    </source>
</evidence>
<dbReference type="GO" id="GO:0004715">
    <property type="term" value="F:non-membrane spanning protein tyrosine kinase activity"/>
    <property type="evidence" value="ECO:0007669"/>
    <property type="project" value="UniProtKB-EC"/>
</dbReference>
<dbReference type="Gene3D" id="3.30.200.20">
    <property type="entry name" value="Phosphorylase Kinase, domain 1"/>
    <property type="match status" value="2"/>
</dbReference>
<feature type="region of interest" description="Disordered" evidence="8">
    <location>
        <begin position="121"/>
        <end position="155"/>
    </location>
</feature>
<feature type="compositionally biased region" description="Polar residues" evidence="8">
    <location>
        <begin position="234"/>
        <end position="247"/>
    </location>
</feature>
<feature type="region of interest" description="Disordered" evidence="8">
    <location>
        <begin position="678"/>
        <end position="709"/>
    </location>
</feature>
<evidence type="ECO:0000313" key="11">
    <source>
        <dbReference type="Proteomes" id="UP001224775"/>
    </source>
</evidence>
<dbReference type="PANTHER" id="PTHR11042">
    <property type="entry name" value="EUKARYOTIC TRANSLATION INITIATION FACTOR 2-ALPHA KINASE EIF2-ALPHA KINASE -RELATED"/>
    <property type="match status" value="1"/>
</dbReference>
<protein>
    <submittedName>
        <fullName evidence="10">Wee1-like protein kinase</fullName>
        <ecNumber evidence="10">2.7.10.2</ecNumber>
    </submittedName>
</protein>
<comment type="similarity">
    <text evidence="6">Belongs to the protein kinase superfamily. Ser/Thr protein kinase family. GCN2 subfamily.</text>
</comment>
<dbReference type="PROSITE" id="PS50011">
    <property type="entry name" value="PROTEIN_KINASE_DOM"/>
    <property type="match status" value="1"/>
</dbReference>
<keyword evidence="5" id="KW-0652">Protein synthesis inhibitor</keyword>
<dbReference type="EMBL" id="JATAAI010000021">
    <property type="protein sequence ID" value="KAK1738329.1"/>
    <property type="molecule type" value="Genomic_DNA"/>
</dbReference>
<dbReference type="Proteomes" id="UP001224775">
    <property type="component" value="Unassembled WGS sequence"/>
</dbReference>
<dbReference type="InterPro" id="IPR011009">
    <property type="entry name" value="Kinase-like_dom_sf"/>
</dbReference>
<dbReference type="EC" id="2.7.10.2" evidence="10"/>
<evidence type="ECO:0000256" key="1">
    <source>
        <dbReference type="ARBA" id="ARBA00022679"/>
    </source>
</evidence>
<feature type="region of interest" description="Disordered" evidence="8">
    <location>
        <begin position="393"/>
        <end position="442"/>
    </location>
</feature>
<accession>A0AAD9D9Y5</accession>
<keyword evidence="1 10" id="KW-0808">Transferase</keyword>
<dbReference type="GO" id="GO:0005634">
    <property type="term" value="C:nucleus"/>
    <property type="evidence" value="ECO:0007669"/>
    <property type="project" value="TreeGrafter"/>
</dbReference>
<evidence type="ECO:0000259" key="9">
    <source>
        <dbReference type="PROSITE" id="PS50011"/>
    </source>
</evidence>
<dbReference type="SMART" id="SM00220">
    <property type="entry name" value="S_TKc"/>
    <property type="match status" value="1"/>
</dbReference>
<evidence type="ECO:0000313" key="10">
    <source>
        <dbReference type="EMBL" id="KAK1738329.1"/>
    </source>
</evidence>
<dbReference type="InterPro" id="IPR017441">
    <property type="entry name" value="Protein_kinase_ATP_BS"/>
</dbReference>
<keyword evidence="11" id="KW-1185">Reference proteome</keyword>
<keyword evidence="2 7" id="KW-0547">Nucleotide-binding</keyword>
<dbReference type="GO" id="GO:0005737">
    <property type="term" value="C:cytoplasm"/>
    <property type="evidence" value="ECO:0007669"/>
    <property type="project" value="TreeGrafter"/>
</dbReference>
<name>A0AAD9D9Y5_9STRA</name>
<feature type="region of interest" description="Disordered" evidence="8">
    <location>
        <begin position="1"/>
        <end position="36"/>
    </location>
</feature>
<evidence type="ECO:0000256" key="7">
    <source>
        <dbReference type="PROSITE-ProRule" id="PRU10141"/>
    </source>
</evidence>
<evidence type="ECO:0000256" key="5">
    <source>
        <dbReference type="ARBA" id="ARBA00023193"/>
    </source>
</evidence>
<feature type="compositionally biased region" description="Basic and acidic residues" evidence="8">
    <location>
        <begin position="699"/>
        <end position="709"/>
    </location>
</feature>
<dbReference type="InterPro" id="IPR050339">
    <property type="entry name" value="CC_SR_Kinase"/>
</dbReference>
<feature type="compositionally biased region" description="Polar residues" evidence="8">
    <location>
        <begin position="395"/>
        <end position="410"/>
    </location>
</feature>
<feature type="compositionally biased region" description="Polar residues" evidence="8">
    <location>
        <begin position="121"/>
        <end position="139"/>
    </location>
</feature>
<evidence type="ECO:0000256" key="6">
    <source>
        <dbReference type="ARBA" id="ARBA00037982"/>
    </source>
</evidence>
<keyword evidence="4 7" id="KW-0067">ATP-binding</keyword>
<dbReference type="Gene3D" id="1.10.510.10">
    <property type="entry name" value="Transferase(Phosphotransferase) domain 1"/>
    <property type="match status" value="1"/>
</dbReference>
<organism evidence="10 11">
    <name type="scientific">Skeletonema marinoi</name>
    <dbReference type="NCBI Taxonomy" id="267567"/>
    <lineage>
        <taxon>Eukaryota</taxon>
        <taxon>Sar</taxon>
        <taxon>Stramenopiles</taxon>
        <taxon>Ochrophyta</taxon>
        <taxon>Bacillariophyta</taxon>
        <taxon>Coscinodiscophyceae</taxon>
        <taxon>Thalassiosirophycidae</taxon>
        <taxon>Thalassiosirales</taxon>
        <taxon>Skeletonemataceae</taxon>
        <taxon>Skeletonema</taxon>
        <taxon>Skeletonema marinoi-dohrnii complex</taxon>
    </lineage>
</organism>
<feature type="binding site" evidence="7">
    <location>
        <position position="385"/>
    </location>
    <ligand>
        <name>ATP</name>
        <dbReference type="ChEBI" id="CHEBI:30616"/>
    </ligand>
</feature>
<dbReference type="PROSITE" id="PS00107">
    <property type="entry name" value="PROTEIN_KINASE_ATP"/>
    <property type="match status" value="1"/>
</dbReference>
<dbReference type="InterPro" id="IPR008271">
    <property type="entry name" value="Ser/Thr_kinase_AS"/>
</dbReference>
<dbReference type="GO" id="GO:0005524">
    <property type="term" value="F:ATP binding"/>
    <property type="evidence" value="ECO:0007669"/>
    <property type="project" value="UniProtKB-UniRule"/>
</dbReference>
<dbReference type="InterPro" id="IPR000719">
    <property type="entry name" value="Prot_kinase_dom"/>
</dbReference>